<sequence>MASRSLTSKITVSPIARTAYVRFASTESSAQKLAKGVDQAKASVSAEKLSDATHKVAQQVKELDLGARAQAFARALQNAYKSTVNALPKGIVAPVAKVGGVFQPLVYWSQVTFHIGKQVACRQQFVFPKSQDFIAAQSEFFNLLSKLSSKNISSVKDLPLSCFKKGALITFELASFFIVGEQIGRRSLIGYKNH</sequence>
<evidence type="ECO:0000313" key="1">
    <source>
        <dbReference type="EMBL" id="KAJ1675317.1"/>
    </source>
</evidence>
<protein>
    <submittedName>
        <fullName evidence="1">Uncharacterized protein</fullName>
    </submittedName>
</protein>
<name>A0ACC1HGJ9_9FUNG</name>
<dbReference type="Proteomes" id="UP001145114">
    <property type="component" value="Unassembled WGS sequence"/>
</dbReference>
<dbReference type="EMBL" id="JAMZIH010005365">
    <property type="protein sequence ID" value="KAJ1675317.1"/>
    <property type="molecule type" value="Genomic_DNA"/>
</dbReference>
<accession>A0ACC1HGJ9</accession>
<keyword evidence="2" id="KW-1185">Reference proteome</keyword>
<gene>
    <name evidence="1" type="ORF">EV182_001502</name>
</gene>
<evidence type="ECO:0000313" key="2">
    <source>
        <dbReference type="Proteomes" id="UP001145114"/>
    </source>
</evidence>
<organism evidence="1 2">
    <name type="scientific">Spiromyces aspiralis</name>
    <dbReference type="NCBI Taxonomy" id="68401"/>
    <lineage>
        <taxon>Eukaryota</taxon>
        <taxon>Fungi</taxon>
        <taxon>Fungi incertae sedis</taxon>
        <taxon>Zoopagomycota</taxon>
        <taxon>Kickxellomycotina</taxon>
        <taxon>Kickxellomycetes</taxon>
        <taxon>Kickxellales</taxon>
        <taxon>Kickxellaceae</taxon>
        <taxon>Spiromyces</taxon>
    </lineage>
</organism>
<proteinExistence type="predicted"/>
<comment type="caution">
    <text evidence="1">The sequence shown here is derived from an EMBL/GenBank/DDBJ whole genome shotgun (WGS) entry which is preliminary data.</text>
</comment>
<reference evidence="1" key="1">
    <citation type="submission" date="2022-06" db="EMBL/GenBank/DDBJ databases">
        <title>Phylogenomic reconstructions and comparative analyses of Kickxellomycotina fungi.</title>
        <authorList>
            <person name="Reynolds N.K."/>
            <person name="Stajich J.E."/>
            <person name="Barry K."/>
            <person name="Grigoriev I.V."/>
            <person name="Crous P."/>
            <person name="Smith M.E."/>
        </authorList>
    </citation>
    <scope>NUCLEOTIDE SEQUENCE</scope>
    <source>
        <strain evidence="1">RSA 2271</strain>
    </source>
</reference>